<organism evidence="1 2">
    <name type="scientific">Pristionchus mayeri</name>
    <dbReference type="NCBI Taxonomy" id="1317129"/>
    <lineage>
        <taxon>Eukaryota</taxon>
        <taxon>Metazoa</taxon>
        <taxon>Ecdysozoa</taxon>
        <taxon>Nematoda</taxon>
        <taxon>Chromadorea</taxon>
        <taxon>Rhabditida</taxon>
        <taxon>Rhabditina</taxon>
        <taxon>Diplogasteromorpha</taxon>
        <taxon>Diplogasteroidea</taxon>
        <taxon>Neodiplogasteridae</taxon>
        <taxon>Pristionchus</taxon>
    </lineage>
</organism>
<evidence type="ECO:0000313" key="1">
    <source>
        <dbReference type="EMBL" id="GMR30742.1"/>
    </source>
</evidence>
<keyword evidence="2" id="KW-1185">Reference proteome</keyword>
<reference evidence="2" key="1">
    <citation type="submission" date="2022-10" db="EMBL/GenBank/DDBJ databases">
        <title>Genome assembly of Pristionchus species.</title>
        <authorList>
            <person name="Yoshida K."/>
            <person name="Sommer R.J."/>
        </authorList>
    </citation>
    <scope>NUCLEOTIDE SEQUENCE [LARGE SCALE GENOMIC DNA]</scope>
    <source>
        <strain evidence="2">RS5460</strain>
    </source>
</reference>
<sequence>TNAIPSLETITNLPASHFPCAPLKETVAIGELTTKAVLARVATNFVVKTGLDGVSGRGIHGWKWIVLSESCEVPEAYCSRAGDNSVGTVSTDHTIMSGHKKHGRRVEVFLRPSPQRRIRTWDWQGPYS</sequence>
<comment type="caution">
    <text evidence="1">The sequence shown here is derived from an EMBL/GenBank/DDBJ whole genome shotgun (WGS) entry which is preliminary data.</text>
</comment>
<dbReference type="AlphaFoldDB" id="A0AAN4YXE1"/>
<accession>A0AAN4YXE1</accession>
<protein>
    <submittedName>
        <fullName evidence="1">Uncharacterized protein</fullName>
    </submittedName>
</protein>
<evidence type="ECO:0000313" key="2">
    <source>
        <dbReference type="Proteomes" id="UP001328107"/>
    </source>
</evidence>
<feature type="non-terminal residue" evidence="1">
    <location>
        <position position="1"/>
    </location>
</feature>
<gene>
    <name evidence="1" type="ORF">PMAYCL1PPCAC_00937</name>
</gene>
<dbReference type="EMBL" id="BTRK01000001">
    <property type="protein sequence ID" value="GMR30742.1"/>
    <property type="molecule type" value="Genomic_DNA"/>
</dbReference>
<dbReference type="Proteomes" id="UP001328107">
    <property type="component" value="Unassembled WGS sequence"/>
</dbReference>
<name>A0AAN4YXE1_9BILA</name>
<proteinExistence type="predicted"/>